<accession>A0ABZ2XGJ9</accession>
<keyword evidence="1" id="KW-0472">Membrane</keyword>
<feature type="domain" description="Phosphatidic acid phosphatase type 2/haloperoxidase" evidence="2">
    <location>
        <begin position="95"/>
        <end position="215"/>
    </location>
</feature>
<feature type="transmembrane region" description="Helical" evidence="1">
    <location>
        <begin position="171"/>
        <end position="189"/>
    </location>
</feature>
<feature type="transmembrane region" description="Helical" evidence="1">
    <location>
        <begin position="61"/>
        <end position="80"/>
    </location>
</feature>
<keyword evidence="4" id="KW-1185">Reference proteome</keyword>
<feature type="transmembrane region" description="Helical" evidence="1">
    <location>
        <begin position="195"/>
        <end position="217"/>
    </location>
</feature>
<evidence type="ECO:0000259" key="2">
    <source>
        <dbReference type="Pfam" id="PF01569"/>
    </source>
</evidence>
<dbReference type="Gene3D" id="1.20.144.10">
    <property type="entry name" value="Phosphatidic acid phosphatase type 2/haloperoxidase"/>
    <property type="match status" value="1"/>
</dbReference>
<dbReference type="InterPro" id="IPR036938">
    <property type="entry name" value="PAP2/HPO_sf"/>
</dbReference>
<keyword evidence="1" id="KW-0812">Transmembrane</keyword>
<dbReference type="EMBL" id="CP151406">
    <property type="protein sequence ID" value="WZJ21483.1"/>
    <property type="molecule type" value="Genomic_DNA"/>
</dbReference>
<evidence type="ECO:0000313" key="3">
    <source>
        <dbReference type="EMBL" id="WZJ21483.1"/>
    </source>
</evidence>
<proteinExistence type="predicted"/>
<keyword evidence="1" id="KW-1133">Transmembrane helix</keyword>
<sequence>MTSRVIEFRLLTLLAGLLTVVFLAWPEIDLATSAHFYAGEGRWLYTNEMSLPGIAYDWTTILGRLLIAGVILTLLAGRWLRRIAPNARQTSIFLLVGALLGPGLLVDVGLKGQLGRARPVQTDVFGGQASFTPAFVPSTQCSSNCSFVSGHVATAAFVMAFGWLGSRRQRLAWLGGSLLTAGYVGWARIAVGGHYLSDAIFAWFAIYFALWFSEWCLKRLGVLPRGTPTP</sequence>
<dbReference type="SUPFAM" id="SSF48317">
    <property type="entry name" value="Acid phosphatase/Vanadium-dependent haloperoxidase"/>
    <property type="match status" value="1"/>
</dbReference>
<reference evidence="3 4" key="1">
    <citation type="submission" date="2024-04" db="EMBL/GenBank/DDBJ databases">
        <title>Dissimilatory iodate-reducing microorganisms contribute to the enrichment of iodine in groundwater.</title>
        <authorList>
            <person name="Jiang Z."/>
        </authorList>
    </citation>
    <scope>NUCLEOTIDE SEQUENCE [LARGE SCALE GENOMIC DNA]</scope>
    <source>
        <strain evidence="3 4">NCP973</strain>
    </source>
</reference>
<gene>
    <name evidence="3" type="ORF">AADV58_16250</name>
</gene>
<dbReference type="Proteomes" id="UP001479520">
    <property type="component" value="Chromosome"/>
</dbReference>
<dbReference type="InterPro" id="IPR000326">
    <property type="entry name" value="PAP2/HPO"/>
</dbReference>
<dbReference type="Pfam" id="PF01569">
    <property type="entry name" value="PAP2"/>
    <property type="match status" value="1"/>
</dbReference>
<evidence type="ECO:0000256" key="1">
    <source>
        <dbReference type="SAM" id="Phobius"/>
    </source>
</evidence>
<feature type="transmembrane region" description="Helical" evidence="1">
    <location>
        <begin position="92"/>
        <end position="110"/>
    </location>
</feature>
<organism evidence="3 4">
    <name type="scientific">Azonexus hydrophilus</name>
    <dbReference type="NCBI Taxonomy" id="418702"/>
    <lineage>
        <taxon>Bacteria</taxon>
        <taxon>Pseudomonadati</taxon>
        <taxon>Pseudomonadota</taxon>
        <taxon>Betaproteobacteria</taxon>
        <taxon>Rhodocyclales</taxon>
        <taxon>Azonexaceae</taxon>
        <taxon>Azonexus</taxon>
    </lineage>
</organism>
<dbReference type="CDD" id="cd03396">
    <property type="entry name" value="PAP2_like_6"/>
    <property type="match status" value="1"/>
</dbReference>
<dbReference type="RefSeq" id="WP_051295280.1">
    <property type="nucleotide sequence ID" value="NZ_CALFBA010000067.1"/>
</dbReference>
<feature type="transmembrane region" description="Helical" evidence="1">
    <location>
        <begin position="146"/>
        <end position="164"/>
    </location>
</feature>
<protein>
    <submittedName>
        <fullName evidence="3">Phosphatase PAP2 family protein</fullName>
    </submittedName>
</protein>
<evidence type="ECO:0000313" key="4">
    <source>
        <dbReference type="Proteomes" id="UP001479520"/>
    </source>
</evidence>
<name>A0ABZ2XGJ9_9RHOO</name>